<keyword evidence="10 15" id="KW-0408">Iron</keyword>
<keyword evidence="7" id="KW-0336">GPI-anchor</keyword>
<comment type="caution">
    <text evidence="15">Lacks conserved residue(s) required for the propagation of feature annotation.</text>
</comment>
<keyword evidence="4" id="KW-1003">Cell membrane</keyword>
<evidence type="ECO:0000256" key="10">
    <source>
        <dbReference type="ARBA" id="ARBA00023004"/>
    </source>
</evidence>
<feature type="chain" id="PRO_5004934573" description="CFEM domain-containing protein" evidence="17">
    <location>
        <begin position="17"/>
        <end position="164"/>
    </location>
</feature>
<feature type="disulfide bond" evidence="15">
    <location>
        <begin position="26"/>
        <end position="57"/>
    </location>
</feature>
<dbReference type="InterPro" id="IPR008427">
    <property type="entry name" value="Extracellular_membr_CFEM_dom"/>
</dbReference>
<evidence type="ECO:0000256" key="1">
    <source>
        <dbReference type="ARBA" id="ARBA00004609"/>
    </source>
</evidence>
<gene>
    <name evidence="19" type="ORF">A1O1_07944</name>
</gene>
<keyword evidence="6 15" id="KW-0349">Heme</keyword>
<evidence type="ECO:0000256" key="11">
    <source>
        <dbReference type="ARBA" id="ARBA00023136"/>
    </source>
</evidence>
<keyword evidence="20" id="KW-1185">Reference proteome</keyword>
<feature type="region of interest" description="Disordered" evidence="16">
    <location>
        <begin position="126"/>
        <end position="164"/>
    </location>
</feature>
<dbReference type="PROSITE" id="PS52012">
    <property type="entry name" value="CFEM"/>
    <property type="match status" value="1"/>
</dbReference>
<name>W9YHX7_9EURO</name>
<protein>
    <recommendedName>
        <fullName evidence="18">CFEM domain-containing protein</fullName>
    </recommendedName>
</protein>
<dbReference type="GO" id="GO:0046872">
    <property type="term" value="F:metal ion binding"/>
    <property type="evidence" value="ECO:0007669"/>
    <property type="project" value="UniProtKB-UniRule"/>
</dbReference>
<dbReference type="GeneID" id="19162799"/>
<evidence type="ECO:0000256" key="17">
    <source>
        <dbReference type="SAM" id="SignalP"/>
    </source>
</evidence>
<evidence type="ECO:0000256" key="7">
    <source>
        <dbReference type="ARBA" id="ARBA00022622"/>
    </source>
</evidence>
<evidence type="ECO:0000313" key="19">
    <source>
        <dbReference type="EMBL" id="EXJ81879.1"/>
    </source>
</evidence>
<evidence type="ECO:0000256" key="9">
    <source>
        <dbReference type="ARBA" id="ARBA00022729"/>
    </source>
</evidence>
<dbReference type="HOGENOM" id="CLU_1618792_0_0_1"/>
<feature type="domain" description="CFEM" evidence="18">
    <location>
        <begin position="1"/>
        <end position="105"/>
    </location>
</feature>
<keyword evidence="9 17" id="KW-0732">Signal</keyword>
<evidence type="ECO:0000256" key="4">
    <source>
        <dbReference type="ARBA" id="ARBA00022475"/>
    </source>
</evidence>
<dbReference type="GO" id="GO:0005576">
    <property type="term" value="C:extracellular region"/>
    <property type="evidence" value="ECO:0007669"/>
    <property type="project" value="UniProtKB-SubCell"/>
</dbReference>
<evidence type="ECO:0000256" key="12">
    <source>
        <dbReference type="ARBA" id="ARBA00023157"/>
    </source>
</evidence>
<evidence type="ECO:0000313" key="20">
    <source>
        <dbReference type="Proteomes" id="UP000019484"/>
    </source>
</evidence>
<comment type="similarity">
    <text evidence="3">Belongs to the RBT5 family.</text>
</comment>
<evidence type="ECO:0000256" key="15">
    <source>
        <dbReference type="PROSITE-ProRule" id="PRU01356"/>
    </source>
</evidence>
<evidence type="ECO:0000259" key="18">
    <source>
        <dbReference type="PROSITE" id="PS52012"/>
    </source>
</evidence>
<sequence>MKTAFIVLALAVASQAMRVPLCSAICMTNAIALTGCSASDTACICTSERFFPSVAQCAEDDCNADKTVIDTAEGFCANAGIHVEVKRWGGGGPKEHGFGGPPGRGHWGKGKWKGGPPGGKWGFKGWGGPPKKGGWSPPHGGGRPQWGDWTPTAPEQHHPSPTVI</sequence>
<keyword evidence="12 15" id="KW-1015">Disulfide bond</keyword>
<dbReference type="EMBL" id="AMWN01000007">
    <property type="protein sequence ID" value="EXJ81879.1"/>
    <property type="molecule type" value="Genomic_DNA"/>
</dbReference>
<comment type="caution">
    <text evidence="19">The sequence shown here is derived from an EMBL/GenBank/DDBJ whole genome shotgun (WGS) entry which is preliminary data.</text>
</comment>
<dbReference type="Pfam" id="PF05730">
    <property type="entry name" value="CFEM"/>
    <property type="match status" value="1"/>
</dbReference>
<evidence type="ECO:0000256" key="16">
    <source>
        <dbReference type="SAM" id="MobiDB-lite"/>
    </source>
</evidence>
<comment type="subcellular location">
    <subcellularLocation>
        <location evidence="1">Cell membrane</location>
        <topology evidence="1">Lipid-anchor</topology>
        <topology evidence="1">GPI-anchor</topology>
    </subcellularLocation>
    <subcellularLocation>
        <location evidence="2">Secreted</location>
    </subcellularLocation>
</comment>
<evidence type="ECO:0000256" key="2">
    <source>
        <dbReference type="ARBA" id="ARBA00004613"/>
    </source>
</evidence>
<keyword evidence="13" id="KW-0325">Glycoprotein</keyword>
<evidence type="ECO:0000256" key="14">
    <source>
        <dbReference type="ARBA" id="ARBA00023288"/>
    </source>
</evidence>
<reference evidence="19 20" key="1">
    <citation type="submission" date="2013-03" db="EMBL/GenBank/DDBJ databases">
        <title>The Genome Sequence of Capronia coronata CBS 617.96.</title>
        <authorList>
            <consortium name="The Broad Institute Genomics Platform"/>
            <person name="Cuomo C."/>
            <person name="de Hoog S."/>
            <person name="Gorbushina A."/>
            <person name="Walker B."/>
            <person name="Young S.K."/>
            <person name="Zeng Q."/>
            <person name="Gargeya S."/>
            <person name="Fitzgerald M."/>
            <person name="Haas B."/>
            <person name="Abouelleil A."/>
            <person name="Allen A.W."/>
            <person name="Alvarado L."/>
            <person name="Arachchi H.M."/>
            <person name="Berlin A.M."/>
            <person name="Chapman S.B."/>
            <person name="Gainer-Dewar J."/>
            <person name="Goldberg J."/>
            <person name="Griggs A."/>
            <person name="Gujja S."/>
            <person name="Hansen M."/>
            <person name="Howarth C."/>
            <person name="Imamovic A."/>
            <person name="Ireland A."/>
            <person name="Larimer J."/>
            <person name="McCowan C."/>
            <person name="Murphy C."/>
            <person name="Pearson M."/>
            <person name="Poon T.W."/>
            <person name="Priest M."/>
            <person name="Roberts A."/>
            <person name="Saif S."/>
            <person name="Shea T."/>
            <person name="Sisk P."/>
            <person name="Sykes S."/>
            <person name="Wortman J."/>
            <person name="Nusbaum C."/>
            <person name="Birren B."/>
        </authorList>
    </citation>
    <scope>NUCLEOTIDE SEQUENCE [LARGE SCALE GENOMIC DNA]</scope>
    <source>
        <strain evidence="19 20">CBS 617.96</strain>
    </source>
</reference>
<evidence type="ECO:0000256" key="8">
    <source>
        <dbReference type="ARBA" id="ARBA00022723"/>
    </source>
</evidence>
<evidence type="ECO:0000256" key="3">
    <source>
        <dbReference type="ARBA" id="ARBA00010031"/>
    </source>
</evidence>
<dbReference type="PANTHER" id="PTHR37928">
    <property type="entry name" value="CFEM DOMAIN PROTEIN (AFU_ORTHOLOGUE AFUA_6G14090)"/>
    <property type="match status" value="1"/>
</dbReference>
<feature type="disulfide bond" evidence="15">
    <location>
        <begin position="36"/>
        <end position="43"/>
    </location>
</feature>
<dbReference type="RefSeq" id="XP_007727000.1">
    <property type="nucleotide sequence ID" value="XM_007728810.1"/>
</dbReference>
<dbReference type="Proteomes" id="UP000019484">
    <property type="component" value="Unassembled WGS sequence"/>
</dbReference>
<keyword evidence="5" id="KW-0964">Secreted</keyword>
<dbReference type="eggNOG" id="ENOG502TA7E">
    <property type="taxonomic scope" value="Eukaryota"/>
</dbReference>
<feature type="signal peptide" evidence="17">
    <location>
        <begin position="1"/>
        <end position="16"/>
    </location>
</feature>
<evidence type="ECO:0000256" key="13">
    <source>
        <dbReference type="ARBA" id="ARBA00023180"/>
    </source>
</evidence>
<dbReference type="GO" id="GO:0098552">
    <property type="term" value="C:side of membrane"/>
    <property type="evidence" value="ECO:0007669"/>
    <property type="project" value="UniProtKB-KW"/>
</dbReference>
<proteinExistence type="inferred from homology"/>
<feature type="disulfide bond" evidence="15">
    <location>
        <begin position="22"/>
        <end position="62"/>
    </location>
</feature>
<dbReference type="AlphaFoldDB" id="W9YHX7"/>
<dbReference type="PANTHER" id="PTHR37928:SF2">
    <property type="entry name" value="GPI ANCHORED CFEM DOMAIN PROTEIN (AFU_ORTHOLOGUE AFUA_6G10580)"/>
    <property type="match status" value="1"/>
</dbReference>
<feature type="binding site" description="axial binding residue" evidence="15">
    <location>
        <position position="40"/>
    </location>
    <ligand>
        <name>heme</name>
        <dbReference type="ChEBI" id="CHEBI:30413"/>
    </ligand>
    <ligandPart>
        <name>Fe</name>
        <dbReference type="ChEBI" id="CHEBI:18248"/>
    </ligandPart>
</feature>
<keyword evidence="11" id="KW-0472">Membrane</keyword>
<evidence type="ECO:0000256" key="6">
    <source>
        <dbReference type="ARBA" id="ARBA00022617"/>
    </source>
</evidence>
<dbReference type="InterPro" id="IPR051735">
    <property type="entry name" value="CFEM_domain"/>
</dbReference>
<keyword evidence="14" id="KW-0449">Lipoprotein</keyword>
<dbReference type="STRING" id="1182541.W9YHX7"/>
<dbReference type="OrthoDB" id="3065412at2759"/>
<dbReference type="GO" id="GO:0005886">
    <property type="term" value="C:plasma membrane"/>
    <property type="evidence" value="ECO:0007669"/>
    <property type="project" value="UniProtKB-SubCell"/>
</dbReference>
<organism evidence="19 20">
    <name type="scientific">Capronia coronata CBS 617.96</name>
    <dbReference type="NCBI Taxonomy" id="1182541"/>
    <lineage>
        <taxon>Eukaryota</taxon>
        <taxon>Fungi</taxon>
        <taxon>Dikarya</taxon>
        <taxon>Ascomycota</taxon>
        <taxon>Pezizomycotina</taxon>
        <taxon>Eurotiomycetes</taxon>
        <taxon>Chaetothyriomycetidae</taxon>
        <taxon>Chaetothyriales</taxon>
        <taxon>Herpotrichiellaceae</taxon>
        <taxon>Capronia</taxon>
    </lineage>
</organism>
<keyword evidence="8 15" id="KW-0479">Metal-binding</keyword>
<evidence type="ECO:0000256" key="5">
    <source>
        <dbReference type="ARBA" id="ARBA00022525"/>
    </source>
</evidence>
<accession>W9YHX7</accession>